<dbReference type="GO" id="GO:0016791">
    <property type="term" value="F:phosphatase activity"/>
    <property type="evidence" value="ECO:0007669"/>
    <property type="project" value="TreeGrafter"/>
</dbReference>
<dbReference type="GO" id="GO:0005737">
    <property type="term" value="C:cytoplasm"/>
    <property type="evidence" value="ECO:0007669"/>
    <property type="project" value="TreeGrafter"/>
</dbReference>
<dbReference type="InterPro" id="IPR004843">
    <property type="entry name" value="Calcineurin-like_PHP"/>
</dbReference>
<dbReference type="PANTHER" id="PTHR42850:SF7">
    <property type="entry name" value="BIS(5'-NUCLEOSYL)-TETRAPHOSPHATASE PRPE [ASYMMETRICAL]"/>
    <property type="match status" value="1"/>
</dbReference>
<accession>A0A892ZFL9</accession>
<evidence type="ECO:0000313" key="3">
    <source>
        <dbReference type="Proteomes" id="UP000653156"/>
    </source>
</evidence>
<gene>
    <name evidence="2" type="ORF">JQU52_13855</name>
</gene>
<dbReference type="InterPro" id="IPR029052">
    <property type="entry name" value="Metallo-depent_PP-like"/>
</dbReference>
<dbReference type="AlphaFoldDB" id="A0A892ZFL9"/>
<name>A0A892ZFL9_9NEIS</name>
<dbReference type="RefSeq" id="WP_230339039.1">
    <property type="nucleotide sequence ID" value="NZ_CP069798.1"/>
</dbReference>
<evidence type="ECO:0000259" key="1">
    <source>
        <dbReference type="Pfam" id="PF00149"/>
    </source>
</evidence>
<dbReference type="InterPro" id="IPR050126">
    <property type="entry name" value="Ap4A_hydrolase"/>
</dbReference>
<dbReference type="Pfam" id="PF00149">
    <property type="entry name" value="Metallophos"/>
    <property type="match status" value="1"/>
</dbReference>
<dbReference type="SUPFAM" id="SSF56300">
    <property type="entry name" value="Metallo-dependent phosphatases"/>
    <property type="match status" value="1"/>
</dbReference>
<dbReference type="KEGG" id="ptes:JQU52_13855"/>
<keyword evidence="3" id="KW-1185">Reference proteome</keyword>
<evidence type="ECO:0000313" key="2">
    <source>
        <dbReference type="EMBL" id="QRQ81742.1"/>
    </source>
</evidence>
<protein>
    <submittedName>
        <fullName evidence="2">Metallophosphoesterase</fullName>
    </submittedName>
</protein>
<reference evidence="2" key="1">
    <citation type="submission" date="2021-02" db="EMBL/GenBank/DDBJ databases">
        <title>Neisseriaceae sp. 26B isolated from the cloaca of a Common Toad-headed Turtle (Mesoclemmys nasuta).</title>
        <authorList>
            <person name="Spergser J."/>
            <person name="Busse H.-J."/>
        </authorList>
    </citation>
    <scope>NUCLEOTIDE SEQUENCE</scope>
    <source>
        <strain evidence="2">26B</strain>
    </source>
</reference>
<feature type="domain" description="Calcineurin-like phosphoesterase" evidence="1">
    <location>
        <begin position="16"/>
        <end position="106"/>
    </location>
</feature>
<organism evidence="2 3">
    <name type="scientific">Paralysiella testudinis</name>
    <dbReference type="NCBI Taxonomy" id="2809020"/>
    <lineage>
        <taxon>Bacteria</taxon>
        <taxon>Pseudomonadati</taxon>
        <taxon>Pseudomonadota</taxon>
        <taxon>Betaproteobacteria</taxon>
        <taxon>Neisseriales</taxon>
        <taxon>Neisseriaceae</taxon>
        <taxon>Paralysiella</taxon>
    </lineage>
</organism>
<dbReference type="PANTHER" id="PTHR42850">
    <property type="entry name" value="METALLOPHOSPHOESTERASE"/>
    <property type="match status" value="1"/>
</dbReference>
<dbReference type="Proteomes" id="UP000653156">
    <property type="component" value="Chromosome"/>
</dbReference>
<sequence length="351" mass="40369">MTPTSPLFQTLPAGPLDIIGDVHGEWAALQALLHHLGYDEQGRHPQGRKLVFVGDLCDRGQDSPAVLDWVTQAMAAERAWAVLGNHELNLLMSDPKDGSGWYFQPRPQDEQRYAPWQHYPEQHKAALHAQLQQWPLLLQRADLRIIHAAWLPESLQQIADAGTMPLLAQYRHWEADFHSQFQRSEWHDAYHQEQQHFQAALEDESHPMAYLPATGAYDLLRSHANPIRALTCGVEIEAPAPFYANGRWRFTARSPWWHNYQQATPVLIGHYWRTWQTQPTPPHRLTLFTEAAQAWQGAQQSVFCLDYSVGARWRERRNGVPTSRSRFHLAAMRWPEQVLVRDDGTVSTAVR</sequence>
<proteinExistence type="predicted"/>
<dbReference type="EMBL" id="CP069798">
    <property type="protein sequence ID" value="QRQ81742.1"/>
    <property type="molecule type" value="Genomic_DNA"/>
</dbReference>
<dbReference type="Gene3D" id="3.60.21.10">
    <property type="match status" value="1"/>
</dbReference>